<evidence type="ECO:0000256" key="1">
    <source>
        <dbReference type="SAM" id="SignalP"/>
    </source>
</evidence>
<dbReference type="PROSITE" id="PS51352">
    <property type="entry name" value="THIOREDOXIN_2"/>
    <property type="match status" value="1"/>
</dbReference>
<reference evidence="3 4" key="1">
    <citation type="submission" date="2020-04" db="EMBL/GenBank/DDBJ databases">
        <title>Flammeovirga sp. SR4, a novel species isolated from seawater.</title>
        <authorList>
            <person name="Wang X."/>
        </authorList>
    </citation>
    <scope>NUCLEOTIDE SEQUENCE [LARGE SCALE GENOMIC DNA]</scope>
    <source>
        <strain evidence="3 4">SR4</strain>
    </source>
</reference>
<dbReference type="Pfam" id="PF13098">
    <property type="entry name" value="Thioredoxin_2"/>
    <property type="match status" value="1"/>
</dbReference>
<feature type="signal peptide" evidence="1">
    <location>
        <begin position="1"/>
        <end position="19"/>
    </location>
</feature>
<feature type="domain" description="Thioredoxin" evidence="2">
    <location>
        <begin position="3"/>
        <end position="134"/>
    </location>
</feature>
<accession>A0A7X8SHB8</accession>
<dbReference type="AlphaFoldDB" id="A0A7X8SHB8"/>
<dbReference type="InterPro" id="IPR013766">
    <property type="entry name" value="Thioredoxin_domain"/>
</dbReference>
<protein>
    <submittedName>
        <fullName evidence="3">Thioredoxin family protein</fullName>
    </submittedName>
</protein>
<dbReference type="Proteomes" id="UP000585050">
    <property type="component" value="Unassembled WGS sequence"/>
</dbReference>
<feature type="chain" id="PRO_5031240471" evidence="1">
    <location>
        <begin position="20"/>
        <end position="397"/>
    </location>
</feature>
<dbReference type="Gene3D" id="3.40.30.10">
    <property type="entry name" value="Glutaredoxin"/>
    <property type="match status" value="1"/>
</dbReference>
<proteinExistence type="predicted"/>
<dbReference type="RefSeq" id="WP_168880939.1">
    <property type="nucleotide sequence ID" value="NZ_JABAIL010000001.1"/>
</dbReference>
<dbReference type="InterPro" id="IPR012336">
    <property type="entry name" value="Thioredoxin-like_fold"/>
</dbReference>
<gene>
    <name evidence="3" type="ORF">HGP29_03390</name>
</gene>
<organism evidence="3 4">
    <name type="scientific">Flammeovirga agarivorans</name>
    <dbReference type="NCBI Taxonomy" id="2726742"/>
    <lineage>
        <taxon>Bacteria</taxon>
        <taxon>Pseudomonadati</taxon>
        <taxon>Bacteroidota</taxon>
        <taxon>Cytophagia</taxon>
        <taxon>Cytophagales</taxon>
        <taxon>Flammeovirgaceae</taxon>
        <taxon>Flammeovirga</taxon>
    </lineage>
</organism>
<dbReference type="EMBL" id="JABAIL010000001">
    <property type="protein sequence ID" value="NLR90231.1"/>
    <property type="molecule type" value="Genomic_DNA"/>
</dbReference>
<keyword evidence="4" id="KW-1185">Reference proteome</keyword>
<name>A0A7X8SHB8_9BACT</name>
<evidence type="ECO:0000313" key="3">
    <source>
        <dbReference type="EMBL" id="NLR90231.1"/>
    </source>
</evidence>
<dbReference type="SUPFAM" id="SSF52833">
    <property type="entry name" value="Thioredoxin-like"/>
    <property type="match status" value="1"/>
</dbReference>
<evidence type="ECO:0000313" key="4">
    <source>
        <dbReference type="Proteomes" id="UP000585050"/>
    </source>
</evidence>
<sequence>MKYFILTSSILFLLNTAFGQSVNFERGDWGEIISQAKEDHKLIYVSLSPSWCESCKSFDEDVYHNKFVSDYFNSHFVSIKRDLDDPVAKEFVSKYKVRSYPTHLFFDQKGNLVHMFKGGMPANIFLDKSEEVHDPSKQVFTLKKRIKDNEKLTYEEYLNYCIGVFDLGLEDDRTTDLFLSKLNASSFKDKRVVNVVSHALYHSDANAYAFEVFKKYHEQIKENFPPQTLNSIYSKIGRNILGASLKENNPLMFEKDMYTLKKYIPVENAAVIFFELYPKFYLSIGEDDKAFYSIQNTFQEVKHYQTKKIVNSCNDWAWYFCENSEDNERLQAALSWVNYGLSMADSYDLMDTQAHLYFKLGMVESSKSVAEKVLKHYQKTGKDTAQIAFLMQQITVR</sequence>
<comment type="caution">
    <text evidence="3">The sequence shown here is derived from an EMBL/GenBank/DDBJ whole genome shotgun (WGS) entry which is preliminary data.</text>
</comment>
<evidence type="ECO:0000259" key="2">
    <source>
        <dbReference type="PROSITE" id="PS51352"/>
    </source>
</evidence>
<keyword evidence="1" id="KW-0732">Signal</keyword>
<dbReference type="InterPro" id="IPR036249">
    <property type="entry name" value="Thioredoxin-like_sf"/>
</dbReference>